<evidence type="ECO:0000256" key="2">
    <source>
        <dbReference type="ARBA" id="ARBA00022737"/>
    </source>
</evidence>
<dbReference type="Gene3D" id="3.30.160.60">
    <property type="entry name" value="Classic Zinc Finger"/>
    <property type="match status" value="2"/>
</dbReference>
<keyword evidence="3 7" id="KW-0863">Zinc-finger</keyword>
<feature type="compositionally biased region" description="Low complexity" evidence="9">
    <location>
        <begin position="208"/>
        <end position="217"/>
    </location>
</feature>
<dbReference type="InterPro" id="IPR013087">
    <property type="entry name" value="Znf_C2H2_type"/>
</dbReference>
<keyword evidence="2" id="KW-0677">Repeat</keyword>
<feature type="compositionally biased region" description="Pro residues" evidence="9">
    <location>
        <begin position="1"/>
        <end position="18"/>
    </location>
</feature>
<name>A0AAN7KQW5_9MYRT</name>
<evidence type="ECO:0000256" key="7">
    <source>
        <dbReference type="PROSITE-ProRule" id="PRU00042"/>
    </source>
</evidence>
<evidence type="ECO:0000256" key="6">
    <source>
        <dbReference type="ARBA" id="ARBA00023163"/>
    </source>
</evidence>
<dbReference type="Proteomes" id="UP001345219">
    <property type="component" value="Chromosome 3"/>
</dbReference>
<feature type="domain" description="C2H2-type" evidence="10">
    <location>
        <begin position="62"/>
        <end position="84"/>
    </location>
</feature>
<dbReference type="PROSITE" id="PS00028">
    <property type="entry name" value="ZINC_FINGER_C2H2_1"/>
    <property type="match status" value="1"/>
</dbReference>
<dbReference type="SUPFAM" id="SSF57667">
    <property type="entry name" value="beta-beta-alpha zinc fingers"/>
    <property type="match status" value="1"/>
</dbReference>
<dbReference type="Pfam" id="PF22996">
    <property type="entry name" value="C2H2-2nd_BIRD-IDD"/>
    <property type="match status" value="1"/>
</dbReference>
<evidence type="ECO:0000256" key="1">
    <source>
        <dbReference type="ARBA" id="ARBA00022723"/>
    </source>
</evidence>
<sequence>MIVNTRPPPPPPPPPPSEPFSNNCVDNPTSIDKRKRRPAGTPDPDAEVVSLSPRTLLESDRYVCEICNQGFQRDQNLQMHRRRHKVPWKLLKRPETGPLAARKRVFVCPEPSCLHHDPCHALGDLVGIKKHFRRKHSNQKQWVCGRCSKGYAVQSDYKAHLKTCGTRGHSCDCGRVFSRVESFIEHQDSCSMSRVRADSQGLHPPCLSRTASSPSRSSETHLSTAPRPETLLNCHPPQPASNKDGLLPSHEDHIIVGTPLSAINYGSNSQPQHPLNLDLQLAIGSPGGARTGMTRAVSLENDTNNNGDHNNMRQGQAVSPPDILSVAISEKEYANRMRIESSRELAEAEREFASAKRMRQQAQAELEKAMLMKEITMKQVDSGMLTMTCQSCKQCFFQPEHQHHHGDLLAAINGTSGVSAMRGDQSSQEKKART</sequence>
<keyword evidence="4" id="KW-0862">Zinc</keyword>
<dbReference type="GO" id="GO:0008270">
    <property type="term" value="F:zinc ion binding"/>
    <property type="evidence" value="ECO:0007669"/>
    <property type="project" value="UniProtKB-KW"/>
</dbReference>
<dbReference type="InterPro" id="IPR055187">
    <property type="entry name" value="C2CH-3rd_BIRD-IDD"/>
</dbReference>
<gene>
    <name evidence="11" type="ORF">SAY87_003312</name>
</gene>
<keyword evidence="6" id="KW-0804">Transcription</keyword>
<dbReference type="Pfam" id="PF22995">
    <property type="entry name" value="C2CH-3rd_BIRD-IDD"/>
    <property type="match status" value="1"/>
</dbReference>
<evidence type="ECO:0000256" key="9">
    <source>
        <dbReference type="SAM" id="MobiDB-lite"/>
    </source>
</evidence>
<feature type="region of interest" description="Disordered" evidence="9">
    <location>
        <begin position="1"/>
        <end position="48"/>
    </location>
</feature>
<keyword evidence="1" id="KW-0479">Metal-binding</keyword>
<reference evidence="11 12" key="1">
    <citation type="journal article" date="2023" name="Hortic Res">
        <title>Pangenome of water caltrop reveals structural variations and asymmetric subgenome divergence after allopolyploidization.</title>
        <authorList>
            <person name="Zhang X."/>
            <person name="Chen Y."/>
            <person name="Wang L."/>
            <person name="Yuan Y."/>
            <person name="Fang M."/>
            <person name="Shi L."/>
            <person name="Lu R."/>
            <person name="Comes H.P."/>
            <person name="Ma Y."/>
            <person name="Chen Y."/>
            <person name="Huang G."/>
            <person name="Zhou Y."/>
            <person name="Zheng Z."/>
            <person name="Qiu Y."/>
        </authorList>
    </citation>
    <scope>NUCLEOTIDE SEQUENCE [LARGE SCALE GENOMIC DNA]</scope>
    <source>
        <tissue evidence="11">Roots</tissue>
    </source>
</reference>
<evidence type="ECO:0000256" key="3">
    <source>
        <dbReference type="ARBA" id="ARBA00022771"/>
    </source>
</evidence>
<feature type="compositionally biased region" description="Polar residues" evidence="9">
    <location>
        <begin position="19"/>
        <end position="30"/>
    </location>
</feature>
<dbReference type="PROSITE" id="PS50157">
    <property type="entry name" value="ZINC_FINGER_C2H2_2"/>
    <property type="match status" value="1"/>
</dbReference>
<evidence type="ECO:0000256" key="4">
    <source>
        <dbReference type="ARBA" id="ARBA00022833"/>
    </source>
</evidence>
<dbReference type="PANTHER" id="PTHR10593:SF10">
    <property type="entry name" value="OS08G0467100 PROTEIN"/>
    <property type="match status" value="1"/>
</dbReference>
<evidence type="ECO:0000313" key="11">
    <source>
        <dbReference type="EMBL" id="KAK4768171.1"/>
    </source>
</evidence>
<evidence type="ECO:0000256" key="8">
    <source>
        <dbReference type="SAM" id="Coils"/>
    </source>
</evidence>
<dbReference type="InterPro" id="IPR036236">
    <property type="entry name" value="Znf_C2H2_sf"/>
</dbReference>
<protein>
    <recommendedName>
        <fullName evidence="10">C2H2-type domain-containing protein</fullName>
    </recommendedName>
</protein>
<dbReference type="PANTHER" id="PTHR10593">
    <property type="entry name" value="SERINE/THREONINE-PROTEIN KINASE RIO"/>
    <property type="match status" value="1"/>
</dbReference>
<keyword evidence="8" id="KW-0175">Coiled coil</keyword>
<evidence type="ECO:0000256" key="5">
    <source>
        <dbReference type="ARBA" id="ARBA00023015"/>
    </source>
</evidence>
<comment type="caution">
    <text evidence="11">The sequence shown here is derived from an EMBL/GenBank/DDBJ whole genome shotgun (WGS) entry which is preliminary data.</text>
</comment>
<feature type="coiled-coil region" evidence="8">
    <location>
        <begin position="338"/>
        <end position="379"/>
    </location>
</feature>
<dbReference type="SMART" id="SM00355">
    <property type="entry name" value="ZnF_C2H2"/>
    <property type="match status" value="3"/>
</dbReference>
<dbReference type="GO" id="GO:0003700">
    <property type="term" value="F:DNA-binding transcription factor activity"/>
    <property type="evidence" value="ECO:0007669"/>
    <property type="project" value="TreeGrafter"/>
</dbReference>
<keyword evidence="12" id="KW-1185">Reference proteome</keyword>
<dbReference type="GO" id="GO:0005634">
    <property type="term" value="C:nucleus"/>
    <property type="evidence" value="ECO:0007669"/>
    <property type="project" value="TreeGrafter"/>
</dbReference>
<dbReference type="AlphaFoldDB" id="A0AAN7KQW5"/>
<organism evidence="11 12">
    <name type="scientific">Trapa incisa</name>
    <dbReference type="NCBI Taxonomy" id="236973"/>
    <lineage>
        <taxon>Eukaryota</taxon>
        <taxon>Viridiplantae</taxon>
        <taxon>Streptophyta</taxon>
        <taxon>Embryophyta</taxon>
        <taxon>Tracheophyta</taxon>
        <taxon>Spermatophyta</taxon>
        <taxon>Magnoliopsida</taxon>
        <taxon>eudicotyledons</taxon>
        <taxon>Gunneridae</taxon>
        <taxon>Pentapetalae</taxon>
        <taxon>rosids</taxon>
        <taxon>malvids</taxon>
        <taxon>Myrtales</taxon>
        <taxon>Lythraceae</taxon>
        <taxon>Trapa</taxon>
    </lineage>
</organism>
<dbReference type="InterPro" id="IPR031140">
    <property type="entry name" value="IDD1-16"/>
</dbReference>
<feature type="region of interest" description="Disordered" evidence="9">
    <location>
        <begin position="199"/>
        <end position="250"/>
    </location>
</feature>
<evidence type="ECO:0000259" key="10">
    <source>
        <dbReference type="PROSITE" id="PS50157"/>
    </source>
</evidence>
<evidence type="ECO:0000313" key="12">
    <source>
        <dbReference type="Proteomes" id="UP001345219"/>
    </source>
</evidence>
<dbReference type="EMBL" id="JAXIOK010000006">
    <property type="protein sequence ID" value="KAK4768171.1"/>
    <property type="molecule type" value="Genomic_DNA"/>
</dbReference>
<keyword evidence="5" id="KW-0805">Transcription regulation</keyword>
<dbReference type="InterPro" id="IPR055186">
    <property type="entry name" value="C2H2-2nd_BIRD-IDD"/>
</dbReference>
<accession>A0AAN7KQW5</accession>
<proteinExistence type="predicted"/>